<dbReference type="SUPFAM" id="SSF53756">
    <property type="entry name" value="UDP-Glycosyltransferase/glycogen phosphorylase"/>
    <property type="match status" value="1"/>
</dbReference>
<protein>
    <recommendedName>
        <fullName evidence="1">Spore protein YkvP/CgeB glycosyl transferase-like domain-containing protein</fullName>
    </recommendedName>
</protein>
<dbReference type="Proteomes" id="UP000052008">
    <property type="component" value="Unassembled WGS sequence"/>
</dbReference>
<dbReference type="STRING" id="1703770.AMJ39_00995"/>
<dbReference type="PANTHER" id="PTHR12526">
    <property type="entry name" value="GLYCOSYLTRANSFERASE"/>
    <property type="match status" value="1"/>
</dbReference>
<dbReference type="Pfam" id="PF13524">
    <property type="entry name" value="Glyco_trans_1_2"/>
    <property type="match status" value="1"/>
</dbReference>
<dbReference type="Gene3D" id="3.40.50.2000">
    <property type="entry name" value="Glycogen Phosphorylase B"/>
    <property type="match status" value="1"/>
</dbReference>
<reference evidence="2 3" key="1">
    <citation type="journal article" date="2015" name="Microbiome">
        <title>Genomic resolution of linkages in carbon, nitrogen, and sulfur cycling among widespread estuary sediment bacteria.</title>
        <authorList>
            <person name="Baker B.J."/>
            <person name="Lazar C.S."/>
            <person name="Teske A.P."/>
            <person name="Dick G.J."/>
        </authorList>
    </citation>
    <scope>NUCLEOTIDE SEQUENCE [LARGE SCALE GENOMIC DNA]</scope>
    <source>
        <strain evidence="2">DG_24</strain>
    </source>
</reference>
<sequence>MAVLVCFGDYWDDAWRRRQQLMWRLARSELLDGVVYVEQPLTLFSFLKFCFGGGDEDARHRWRRVLRRGFVAKMKPREVYVLTPLTIPLRGSGFLLDLDLKMRHWAEVYLVRWFLKRYGVKDVLLWVSHPFLPLKTPERLGGNLLCYDCTEEFSEFAEYPEYARRRFYIADQSFTRSAKVATVVSDYLEISRRRVRQDVIRIPNGVDIDVFGGDGEGEPADLRHIPRPRLVSIGGINNSYHWELVERLAQTRPEWSLVFIGAVKVEPGLRRRLRRYPSIHFLGRKPYGALAGYLKHIDVCLQLYRPTDANRSRNAQKLLLYLAAGKPVVSTATGDVERLRNHVEVAKTDDVFIELVEQVLRQDTVAARSGRLEEAERHTWSERVRQVEDALRPHLQGVR</sequence>
<proteinExistence type="predicted"/>
<evidence type="ECO:0000313" key="2">
    <source>
        <dbReference type="EMBL" id="KPJ54343.1"/>
    </source>
</evidence>
<feature type="domain" description="Spore protein YkvP/CgeB glycosyl transferase-like" evidence="1">
    <location>
        <begin position="243"/>
        <end position="388"/>
    </location>
</feature>
<accession>A0A0S7WW05</accession>
<dbReference type="InterPro" id="IPR055259">
    <property type="entry name" value="YkvP/CgeB_Glyco_trans-like"/>
</dbReference>
<dbReference type="PATRIC" id="fig|1703770.3.peg.273"/>
<evidence type="ECO:0000259" key="1">
    <source>
        <dbReference type="Pfam" id="PF13524"/>
    </source>
</evidence>
<dbReference type="EMBL" id="LIZS01000004">
    <property type="protein sequence ID" value="KPJ54343.1"/>
    <property type="molecule type" value="Genomic_DNA"/>
</dbReference>
<gene>
    <name evidence="2" type="ORF">AMJ39_00995</name>
</gene>
<organism evidence="2 3">
    <name type="scientific">candidate division TA06 bacterium DG_24</name>
    <dbReference type="NCBI Taxonomy" id="1703770"/>
    <lineage>
        <taxon>Bacteria</taxon>
        <taxon>Bacteria division TA06</taxon>
    </lineage>
</organism>
<name>A0A0S7WW05_UNCT6</name>
<comment type="caution">
    <text evidence="2">The sequence shown here is derived from an EMBL/GenBank/DDBJ whole genome shotgun (WGS) entry which is preliminary data.</text>
</comment>
<evidence type="ECO:0000313" key="3">
    <source>
        <dbReference type="Proteomes" id="UP000052008"/>
    </source>
</evidence>
<dbReference type="PANTHER" id="PTHR12526:SF630">
    <property type="entry name" value="GLYCOSYLTRANSFERASE"/>
    <property type="match status" value="1"/>
</dbReference>
<dbReference type="AlphaFoldDB" id="A0A0S7WW05"/>